<evidence type="ECO:0000256" key="12">
    <source>
        <dbReference type="PROSITE-ProRule" id="PRU00192"/>
    </source>
</evidence>
<dbReference type="InterPro" id="IPR000909">
    <property type="entry name" value="PLipase_C_PInositol-sp_X_dom"/>
</dbReference>
<feature type="domain" description="PH" evidence="16">
    <location>
        <begin position="915"/>
        <end position="951"/>
    </location>
</feature>
<evidence type="ECO:0000256" key="10">
    <source>
        <dbReference type="ARBA" id="ARBA00023224"/>
    </source>
</evidence>
<evidence type="ECO:0000259" key="14">
    <source>
        <dbReference type="PROSITE" id="PS50001"/>
    </source>
</evidence>
<dbReference type="InterPro" id="IPR001711">
    <property type="entry name" value="PLipase_C_Pinositol-sp_Y"/>
</dbReference>
<dbReference type="Pfam" id="PF00388">
    <property type="entry name" value="PI-PLC-X"/>
    <property type="match status" value="1"/>
</dbReference>
<evidence type="ECO:0000256" key="3">
    <source>
        <dbReference type="ARBA" id="ARBA00022443"/>
    </source>
</evidence>
<dbReference type="Pfam" id="PF00387">
    <property type="entry name" value="PI-PLC-Y"/>
    <property type="match status" value="1"/>
</dbReference>
<dbReference type="Gene3D" id="3.30.505.10">
    <property type="entry name" value="SH2 domain"/>
    <property type="match status" value="2"/>
</dbReference>
<dbReference type="Gene3D" id="2.30.30.40">
    <property type="entry name" value="SH3 Domains"/>
    <property type="match status" value="1"/>
</dbReference>
<dbReference type="SUPFAM" id="SSF49562">
    <property type="entry name" value="C2 domain (Calcium/lipid-binding domain, CaLB)"/>
    <property type="match status" value="1"/>
</dbReference>
<dbReference type="PROSITE" id="PS50008">
    <property type="entry name" value="PIPLC_Y_DOMAIN"/>
    <property type="match status" value="1"/>
</dbReference>
<dbReference type="EMBL" id="JBGFUD010000191">
    <property type="protein sequence ID" value="MFH4973935.1"/>
    <property type="molecule type" value="Genomic_DNA"/>
</dbReference>
<dbReference type="InterPro" id="IPR001849">
    <property type="entry name" value="PH_domain"/>
</dbReference>
<dbReference type="PROSITE" id="PS50007">
    <property type="entry name" value="PIPLC_X_DOMAIN"/>
    <property type="match status" value="1"/>
</dbReference>
<keyword evidence="20" id="KW-1185">Reference proteome</keyword>
<dbReference type="Proteomes" id="UP001608902">
    <property type="component" value="Unassembled WGS sequence"/>
</dbReference>
<evidence type="ECO:0000256" key="13">
    <source>
        <dbReference type="RuleBase" id="RU361133"/>
    </source>
</evidence>
<evidence type="ECO:0000256" key="11">
    <source>
        <dbReference type="PROSITE-ProRule" id="PRU00191"/>
    </source>
</evidence>
<comment type="cofactor">
    <cofactor evidence="1">
        <name>Ca(2+)</name>
        <dbReference type="ChEBI" id="CHEBI:29108"/>
    </cofactor>
</comment>
<dbReference type="PROSITE" id="PS50003">
    <property type="entry name" value="PH_DOMAIN"/>
    <property type="match status" value="1"/>
</dbReference>
<evidence type="ECO:0000256" key="6">
    <source>
        <dbReference type="ARBA" id="ARBA00022837"/>
    </source>
</evidence>
<dbReference type="InterPro" id="IPR000008">
    <property type="entry name" value="C2_dom"/>
</dbReference>
<name>A0ABD6ECA8_9BILA</name>
<keyword evidence="8 11" id="KW-0727">SH2 domain</keyword>
<dbReference type="CDD" id="cd10341">
    <property type="entry name" value="SH2_N-SH2_PLC_gamma_like"/>
    <property type="match status" value="1"/>
</dbReference>
<feature type="domain" description="SH3" evidence="15">
    <location>
        <begin position="822"/>
        <end position="880"/>
    </location>
</feature>
<dbReference type="InterPro" id="IPR036028">
    <property type="entry name" value="SH3-like_dom_sf"/>
</dbReference>
<dbReference type="InterPro" id="IPR056586">
    <property type="entry name" value="EF-hand_PLCG1"/>
</dbReference>
<dbReference type="Gene3D" id="3.20.20.190">
    <property type="entry name" value="Phosphatidylinositol (PI) phosphodiesterase"/>
    <property type="match status" value="2"/>
</dbReference>
<evidence type="ECO:0000256" key="8">
    <source>
        <dbReference type="ARBA" id="ARBA00022999"/>
    </source>
</evidence>
<dbReference type="FunFam" id="3.20.20.190:FF:000062">
    <property type="entry name" value="1-phosphatidylinositol 4,5-bisphosphate phosphodiesterase gamma"/>
    <property type="match status" value="1"/>
</dbReference>
<dbReference type="SMART" id="SM00148">
    <property type="entry name" value="PLCXc"/>
    <property type="match status" value="1"/>
</dbReference>
<evidence type="ECO:0000256" key="4">
    <source>
        <dbReference type="ARBA" id="ARBA00022737"/>
    </source>
</evidence>
<evidence type="ECO:0000313" key="19">
    <source>
        <dbReference type="EMBL" id="MFH4973935.1"/>
    </source>
</evidence>
<dbReference type="PROSITE" id="PS50001">
    <property type="entry name" value="SH2"/>
    <property type="match status" value="2"/>
</dbReference>
<keyword evidence="3 12" id="KW-0728">SH3 domain</keyword>
<evidence type="ECO:0000259" key="18">
    <source>
        <dbReference type="PROSITE" id="PS50008"/>
    </source>
</evidence>
<dbReference type="SUPFAM" id="SSF47473">
    <property type="entry name" value="EF-hand"/>
    <property type="match status" value="1"/>
</dbReference>
<evidence type="ECO:0000256" key="1">
    <source>
        <dbReference type="ARBA" id="ARBA00001913"/>
    </source>
</evidence>
<evidence type="ECO:0000259" key="15">
    <source>
        <dbReference type="PROSITE" id="PS50002"/>
    </source>
</evidence>
<evidence type="ECO:0000256" key="2">
    <source>
        <dbReference type="ARBA" id="ARBA00012368"/>
    </source>
</evidence>
<feature type="domain" description="SH2" evidence="14">
    <location>
        <begin position="592"/>
        <end position="691"/>
    </location>
</feature>
<protein>
    <recommendedName>
        <fullName evidence="2 13">Phosphoinositide phospholipase C</fullName>
        <ecNumber evidence="2 13">3.1.4.11</ecNumber>
    </recommendedName>
</protein>
<dbReference type="SMART" id="SM00149">
    <property type="entry name" value="PLCYc"/>
    <property type="match status" value="1"/>
</dbReference>
<keyword evidence="4" id="KW-0677">Repeat</keyword>
<dbReference type="PANTHER" id="PTHR10336:SF159">
    <property type="entry name" value="1-PHOSPHATIDYLINOSITOL 4,5-BISPHOSPHATE PHOSPHODIESTERASE GAMMA"/>
    <property type="match status" value="1"/>
</dbReference>
<dbReference type="FunFam" id="3.30.505.10:FF:000011">
    <property type="entry name" value="1-phosphatidylinositol 4,5-bisphosphate phosphodiesterase gamma"/>
    <property type="match status" value="1"/>
</dbReference>
<dbReference type="Pfam" id="PF00168">
    <property type="entry name" value="C2"/>
    <property type="match status" value="1"/>
</dbReference>
<dbReference type="SUPFAM" id="SSF55550">
    <property type="entry name" value="SH2 domain"/>
    <property type="match status" value="2"/>
</dbReference>
<dbReference type="InterPro" id="IPR035024">
    <property type="entry name" value="PLC-gamma_N-SH2"/>
</dbReference>
<feature type="domain" description="PI-PLC Y-box" evidence="18">
    <location>
        <begin position="973"/>
        <end position="1083"/>
    </location>
</feature>
<dbReference type="Pfam" id="PF23329">
    <property type="entry name" value="EF_HAND_1_PLCG"/>
    <property type="match status" value="1"/>
</dbReference>
<dbReference type="SMART" id="SM00326">
    <property type="entry name" value="SH3"/>
    <property type="match status" value="1"/>
</dbReference>
<keyword evidence="7 13" id="KW-0442">Lipid degradation</keyword>
<comment type="caution">
    <text evidence="19">The sequence shown here is derived from an EMBL/GenBank/DDBJ whole genome shotgun (WGS) entry which is preliminary data.</text>
</comment>
<comment type="catalytic activity">
    <reaction evidence="13">
        <text>a 1,2-diacyl-sn-glycero-3-phospho-(1D-myo-inositol-4,5-bisphosphate) + H2O = 1D-myo-inositol 1,4,5-trisphosphate + a 1,2-diacyl-sn-glycerol + H(+)</text>
        <dbReference type="Rhea" id="RHEA:33179"/>
        <dbReference type="ChEBI" id="CHEBI:15377"/>
        <dbReference type="ChEBI" id="CHEBI:15378"/>
        <dbReference type="ChEBI" id="CHEBI:17815"/>
        <dbReference type="ChEBI" id="CHEBI:58456"/>
        <dbReference type="ChEBI" id="CHEBI:203600"/>
        <dbReference type="EC" id="3.1.4.11"/>
    </reaction>
</comment>
<gene>
    <name evidence="19" type="ORF">AB6A40_000644</name>
</gene>
<dbReference type="Gene3D" id="1.10.238.10">
    <property type="entry name" value="EF-hand"/>
    <property type="match status" value="1"/>
</dbReference>
<dbReference type="GO" id="GO:0016042">
    <property type="term" value="P:lipid catabolic process"/>
    <property type="evidence" value="ECO:0007669"/>
    <property type="project" value="UniProtKB-KW"/>
</dbReference>
<evidence type="ECO:0000313" key="20">
    <source>
        <dbReference type="Proteomes" id="UP001608902"/>
    </source>
</evidence>
<dbReference type="GO" id="GO:0004435">
    <property type="term" value="F:phosphatidylinositol-4,5-bisphosphate phospholipase C activity"/>
    <property type="evidence" value="ECO:0007669"/>
    <property type="project" value="UniProtKB-EC"/>
</dbReference>
<sequence length="1326" mass="152126">MHRETIDDHMSEPNAKTFCLSYGSLQSTSTRSITKDQVIDIQKAYHAMELGHKVCKLMLLKRWDPSFKWLSYCCETRQLLLHKGESPAKLGKPRRLDLLLVKEVQTLDFKLNGIKLQDKWMRDKEIRQLDPSKILVVSYGASFVLHYWILLFESAEICQLWCQGLSHLKIDTILARYPLVVERWIRKQFYHLTLSDHVAMKHMKPFVQTVLQYKASAKQLLDLCEEEMSLDSFIYAYKSFLHSNNSFFERFNTYSNGEACVNLIDFHRFLNDAQHDRLGRSRDRVERFMRHYLGYMDPSRNTPEPHFTASEFCDFLFSRENTVWDPVNDKVVHDMTRPLSHYWIASSHNTYLTGDQLKSESSVDAYARALLMGCRCIELDCWDGQKRGPNDFVDIVIYHGYTMTSKISLRDVLFTIRHYAFINSEYPVILSIEDNCSVSAQRLLAQELKEILGDLLLVVPLSPNEKCLPSPAALKGKILLKHKKLPIAKCDATTTSAVDDCQDSDILSRECVKRGVLYVKDNSLGEWSRRVCILFADKLCYMLDEYDHTDNEFVNGNEENTENSCDDESQDECSSLSGFGVKPEEMHVTEEWFHGKIDRDVARARLLHHKDLGNGLFLVRDSTLFIGDYSLSFLHEGQVHHCRIRTRMLNGEKKYCFLENKQMDTLYELISFYTKEKLRTPYFYTTLTIPCPQPCPHIDMPWFCEKATKQRAEELLNAVDVDGAFLIRHSGSDKNVFVLSLRVDGDIWHYRLKRDGRIFVVNQTVFENLCQIVDFYSSREFVKGVCLKYPVNEDNMGQYADRIVNEDAKPGCYMDLNDLEHETEVLVRAVEPYHAMNSCELSFPSNAIISVFRRDGDRLRGKYDSQTGLFPARCVVEIDPREVSSNGAVNHVSIELVGSCVEKASLKECDRPFAFKIRLNSSRLDDTVFFMAANSNDDCDDWLNTLNELMRSATDRDQNLRSREKSMRIATELSNLVIYCQAVPFNPNFAAAENFCEMCSFSESKHEKLVEKGLIQFNIRQLSRVYPMGTRVTSSNYDPIPMWNSGCHMVALNYQTGDRAMQLNQGRFLANGQCGYVLKPAYMMDEAFAPNDISKISSSCPVHLSIQIIGGRHLSRKDKNKGICSPVVQVDIIGLPDDTRTAKTHAITSNGLNPIWNEQLSFDIHCPEAALLRFSVEDGDFVGPKTDPFIGQAVFPIDCIRTGYRSVPLRNRYSEELELASLLIFVGLSRIRDEYEPFDPHFALQAGRTVRNTQYNVSSQGMFLPRIKPCERNSCTPPASPLIRSHRVFGHSSSSVESSESTSYRDGSAKAKNWRRFFGLGSRSRE</sequence>
<evidence type="ECO:0000259" key="16">
    <source>
        <dbReference type="PROSITE" id="PS50003"/>
    </source>
</evidence>
<dbReference type="EC" id="3.1.4.11" evidence="2 13"/>
<dbReference type="InterPro" id="IPR001192">
    <property type="entry name" value="PI-PLC_fam"/>
</dbReference>
<keyword evidence="9 13" id="KW-0443">Lipid metabolism</keyword>
<feature type="domain" description="C2" evidence="17">
    <location>
        <begin position="1085"/>
        <end position="1211"/>
    </location>
</feature>
<dbReference type="PRINTS" id="PR00390">
    <property type="entry name" value="PHPHLIPASEC"/>
</dbReference>
<dbReference type="InterPro" id="IPR017946">
    <property type="entry name" value="PLC-like_Pdiesterase_TIM-brl"/>
</dbReference>
<dbReference type="PROSITE" id="PS50004">
    <property type="entry name" value="C2"/>
    <property type="match status" value="1"/>
</dbReference>
<dbReference type="PANTHER" id="PTHR10336">
    <property type="entry name" value="PHOSPHOINOSITIDE-SPECIFIC PHOSPHOLIPASE C FAMILY PROTEIN"/>
    <property type="match status" value="1"/>
</dbReference>
<evidence type="ECO:0000256" key="7">
    <source>
        <dbReference type="ARBA" id="ARBA00022963"/>
    </source>
</evidence>
<keyword evidence="5 13" id="KW-0378">Hydrolase</keyword>
<dbReference type="InterPro" id="IPR057061">
    <property type="entry name" value="PLCG_EF-hand_2"/>
</dbReference>
<dbReference type="PRINTS" id="PR00401">
    <property type="entry name" value="SH2DOMAIN"/>
</dbReference>
<dbReference type="SUPFAM" id="SSF51695">
    <property type="entry name" value="PLC-like phosphodiesterases"/>
    <property type="match status" value="1"/>
</dbReference>
<feature type="domain" description="SH2" evidence="14">
    <location>
        <begin position="702"/>
        <end position="791"/>
    </location>
</feature>
<dbReference type="SMART" id="SM00239">
    <property type="entry name" value="C2"/>
    <property type="match status" value="1"/>
</dbReference>
<dbReference type="Gene3D" id="2.60.40.150">
    <property type="entry name" value="C2 domain"/>
    <property type="match status" value="1"/>
</dbReference>
<evidence type="ECO:0000256" key="5">
    <source>
        <dbReference type="ARBA" id="ARBA00022801"/>
    </source>
</evidence>
<dbReference type="SUPFAM" id="SSF50044">
    <property type="entry name" value="SH3-domain"/>
    <property type="match status" value="1"/>
</dbReference>
<evidence type="ECO:0000259" key="17">
    <source>
        <dbReference type="PROSITE" id="PS50004"/>
    </source>
</evidence>
<evidence type="ECO:0000256" key="9">
    <source>
        <dbReference type="ARBA" id="ARBA00023098"/>
    </source>
</evidence>
<proteinExistence type="predicted"/>
<keyword evidence="10" id="KW-0807">Transducer</keyword>
<dbReference type="InterPro" id="IPR036860">
    <property type="entry name" value="SH2_dom_sf"/>
</dbReference>
<reference evidence="19 20" key="1">
    <citation type="submission" date="2024-08" db="EMBL/GenBank/DDBJ databases">
        <title>Gnathostoma spinigerum genome.</title>
        <authorList>
            <person name="Gonzalez-Bertolin B."/>
            <person name="Monzon S."/>
            <person name="Zaballos A."/>
            <person name="Jimenez P."/>
            <person name="Dekumyoy P."/>
            <person name="Varona S."/>
            <person name="Cuesta I."/>
            <person name="Sumanam S."/>
            <person name="Adisakwattana P."/>
            <person name="Gasser R.B."/>
            <person name="Hernandez-Gonzalez A."/>
            <person name="Young N.D."/>
            <person name="Perteguer M.J."/>
        </authorList>
    </citation>
    <scope>NUCLEOTIDE SEQUENCE [LARGE SCALE GENOMIC DNA]</scope>
    <source>
        <strain evidence="19">AL3</strain>
        <tissue evidence="19">Liver</tissue>
    </source>
</reference>
<dbReference type="CDD" id="cd00275">
    <property type="entry name" value="C2_PLC_like"/>
    <property type="match status" value="1"/>
</dbReference>
<accession>A0ABD6ECA8</accession>
<dbReference type="InterPro" id="IPR011992">
    <property type="entry name" value="EF-hand-dom_pair"/>
</dbReference>
<dbReference type="SMART" id="SM00252">
    <property type="entry name" value="SH2"/>
    <property type="match status" value="2"/>
</dbReference>
<dbReference type="InterPro" id="IPR001452">
    <property type="entry name" value="SH3_domain"/>
</dbReference>
<organism evidence="19 20">
    <name type="scientific">Gnathostoma spinigerum</name>
    <dbReference type="NCBI Taxonomy" id="75299"/>
    <lineage>
        <taxon>Eukaryota</taxon>
        <taxon>Metazoa</taxon>
        <taxon>Ecdysozoa</taxon>
        <taxon>Nematoda</taxon>
        <taxon>Chromadorea</taxon>
        <taxon>Rhabditida</taxon>
        <taxon>Spirurina</taxon>
        <taxon>Gnathostomatomorpha</taxon>
        <taxon>Gnathostomatoidea</taxon>
        <taxon>Gnathostomatidae</taxon>
        <taxon>Gnathostoma</taxon>
    </lineage>
</organism>
<dbReference type="PROSITE" id="PS50002">
    <property type="entry name" value="SH3"/>
    <property type="match status" value="1"/>
</dbReference>
<dbReference type="InterPro" id="IPR035892">
    <property type="entry name" value="C2_domain_sf"/>
</dbReference>
<dbReference type="SUPFAM" id="SSF50729">
    <property type="entry name" value="PH domain-like"/>
    <property type="match status" value="1"/>
</dbReference>
<dbReference type="InterPro" id="IPR000980">
    <property type="entry name" value="SH2"/>
</dbReference>
<dbReference type="GO" id="GO:0007165">
    <property type="term" value="P:signal transduction"/>
    <property type="evidence" value="ECO:0007669"/>
    <property type="project" value="UniProtKB-KW"/>
</dbReference>
<dbReference type="Pfam" id="PF00017">
    <property type="entry name" value="SH2"/>
    <property type="match status" value="2"/>
</dbReference>
<dbReference type="Pfam" id="PF23583">
    <property type="entry name" value="EF_HAND_2_PLCG"/>
    <property type="match status" value="1"/>
</dbReference>
<keyword evidence="6" id="KW-0106">Calcium</keyword>